<dbReference type="EMBL" id="AATQ01000001">
    <property type="protein sequence ID" value="EAU48661.1"/>
    <property type="molecule type" value="Genomic_DNA"/>
</dbReference>
<name>Q0FW91_SALBH</name>
<organism evidence="1 2">
    <name type="scientific">Salipiger bermudensis (strain DSM 26914 / JCM 13377 / KCTC 12554 / HTCC2601)</name>
    <name type="common">Pelagibaca bermudensis</name>
    <dbReference type="NCBI Taxonomy" id="314265"/>
    <lineage>
        <taxon>Bacteria</taxon>
        <taxon>Pseudomonadati</taxon>
        <taxon>Pseudomonadota</taxon>
        <taxon>Alphaproteobacteria</taxon>
        <taxon>Rhodobacterales</taxon>
        <taxon>Roseobacteraceae</taxon>
        <taxon>Salipiger</taxon>
    </lineage>
</organism>
<keyword evidence="2" id="KW-1185">Reference proteome</keyword>
<dbReference type="AlphaFoldDB" id="Q0FW91"/>
<evidence type="ECO:0000313" key="1">
    <source>
        <dbReference type="EMBL" id="EAU48661.1"/>
    </source>
</evidence>
<proteinExistence type="predicted"/>
<gene>
    <name evidence="1" type="ORF">R2601_03773</name>
</gene>
<dbReference type="HOGENOM" id="CLU_3255420_0_0_5"/>
<protein>
    <submittedName>
        <fullName evidence="1">Uncharacterized protein</fullName>
    </submittedName>
</protein>
<evidence type="ECO:0000313" key="2">
    <source>
        <dbReference type="Proteomes" id="UP000006230"/>
    </source>
</evidence>
<dbReference type="STRING" id="314265.R2601_03773"/>
<comment type="caution">
    <text evidence="1">The sequence shown here is derived from an EMBL/GenBank/DDBJ whole genome shotgun (WGS) entry which is preliminary data.</text>
</comment>
<dbReference type="Proteomes" id="UP000006230">
    <property type="component" value="Unassembled WGS sequence"/>
</dbReference>
<accession>Q0FW91</accession>
<reference evidence="1 2" key="1">
    <citation type="journal article" date="2010" name="J. Bacteriol.">
        <title>Genome sequences of Pelagibaca bermudensis HTCC2601T and Maritimibacter alkaliphilus HTCC2654T, the type strains of two marine Roseobacter genera.</title>
        <authorList>
            <person name="Thrash J.C."/>
            <person name="Cho J.C."/>
            <person name="Ferriera S."/>
            <person name="Johnson J."/>
            <person name="Vergin K.L."/>
            <person name="Giovannoni S.J."/>
        </authorList>
    </citation>
    <scope>NUCLEOTIDE SEQUENCE [LARGE SCALE GENOMIC DNA]</scope>
    <source>
        <strain evidence="2">DSM 26914 / JCM 13377 / KCTC 12554 / HTCC2601</strain>
    </source>
</reference>
<sequence length="42" mass="4543">MGGSWDHVIPGHDPLVMDLYPAPDPALEGIVARLDLPPRRPA</sequence>